<dbReference type="OMA" id="QEKMMET"/>
<evidence type="ECO:0000313" key="15">
    <source>
        <dbReference type="Proteomes" id="UP000694545"/>
    </source>
</evidence>
<reference evidence="14" key="1">
    <citation type="submission" date="2025-08" db="UniProtKB">
        <authorList>
            <consortium name="Ensembl"/>
        </authorList>
    </citation>
    <scope>IDENTIFICATION</scope>
</reference>
<keyword evidence="5 10" id="KW-0812">Transmembrane</keyword>
<feature type="transmembrane region" description="Helical" evidence="12">
    <location>
        <begin position="243"/>
        <end position="265"/>
    </location>
</feature>
<dbReference type="InterPro" id="IPR009038">
    <property type="entry name" value="GOLD_dom"/>
</dbReference>
<evidence type="ECO:0000256" key="10">
    <source>
        <dbReference type="RuleBase" id="RU003827"/>
    </source>
</evidence>
<dbReference type="GO" id="GO:0005789">
    <property type="term" value="C:endoplasmic reticulum membrane"/>
    <property type="evidence" value="ECO:0007669"/>
    <property type="project" value="UniProtKB-SubCell"/>
</dbReference>
<dbReference type="InterPro" id="IPR036598">
    <property type="entry name" value="GOLD_dom_sf"/>
</dbReference>
<dbReference type="GO" id="GO:0005794">
    <property type="term" value="C:Golgi apparatus"/>
    <property type="evidence" value="ECO:0007669"/>
    <property type="project" value="UniProtKB-SubCell"/>
</dbReference>
<dbReference type="SMART" id="SM01190">
    <property type="entry name" value="EMP24_GP25L"/>
    <property type="match status" value="1"/>
</dbReference>
<keyword evidence="9 12" id="KW-0472">Membrane</keyword>
<proteinExistence type="inferred from homology"/>
<evidence type="ECO:0000256" key="6">
    <source>
        <dbReference type="ARBA" id="ARBA00022729"/>
    </source>
</evidence>
<keyword evidence="8 12" id="KW-1133">Transmembrane helix</keyword>
<comment type="subcellular location">
    <subcellularLocation>
        <location evidence="1">Endoplasmic reticulum membrane</location>
        <topology evidence="1">Single-pass type I membrane protein</topology>
    </subcellularLocation>
    <subcellularLocation>
        <location evidence="2">Endoplasmic reticulum-Golgi intermediate compartment membrane</location>
        <topology evidence="2">Single-pass type I membrane protein</topology>
    </subcellularLocation>
    <subcellularLocation>
        <location evidence="3">Golgi apparatus</location>
        <location evidence="3">cis-Golgi network membrane</location>
        <topology evidence="3">Single-pass type I membrane protein</topology>
    </subcellularLocation>
    <subcellularLocation>
        <location evidence="10">Membrane</location>
        <topology evidence="10">Single-pass type I membrane protein</topology>
    </subcellularLocation>
</comment>
<evidence type="ECO:0000256" key="11">
    <source>
        <dbReference type="SAM" id="MobiDB-lite"/>
    </source>
</evidence>
<evidence type="ECO:0000256" key="5">
    <source>
        <dbReference type="ARBA" id="ARBA00022692"/>
    </source>
</evidence>
<name>A0A8D2LBD1_VARKO</name>
<dbReference type="PROSITE" id="PS50866">
    <property type="entry name" value="GOLD"/>
    <property type="match status" value="1"/>
</dbReference>
<dbReference type="PANTHER" id="PTHR22811">
    <property type="entry name" value="TRANSMEMBRANE EMP24 DOMAIN-CONTAINING PROTEIN"/>
    <property type="match status" value="1"/>
</dbReference>
<dbReference type="Ensembl" id="ENSVKKT00000020401.1">
    <property type="protein sequence ID" value="ENSVKKP00000019914.1"/>
    <property type="gene ID" value="ENSVKKG00000013470.1"/>
</dbReference>
<evidence type="ECO:0000256" key="1">
    <source>
        <dbReference type="ARBA" id="ARBA00004115"/>
    </source>
</evidence>
<evidence type="ECO:0000259" key="13">
    <source>
        <dbReference type="PROSITE" id="PS50866"/>
    </source>
</evidence>
<accession>A0A8D2LBD1</accession>
<keyword evidence="15" id="KW-1185">Reference proteome</keyword>
<dbReference type="Pfam" id="PF01105">
    <property type="entry name" value="EMP24_GP25L"/>
    <property type="match status" value="1"/>
</dbReference>
<dbReference type="AlphaFoldDB" id="A0A8D2LBD1"/>
<evidence type="ECO:0000256" key="4">
    <source>
        <dbReference type="ARBA" id="ARBA00007104"/>
    </source>
</evidence>
<dbReference type="GO" id="GO:0033116">
    <property type="term" value="C:endoplasmic reticulum-Golgi intermediate compartment membrane"/>
    <property type="evidence" value="ECO:0007669"/>
    <property type="project" value="UniProtKB-SubCell"/>
</dbReference>
<keyword evidence="7" id="KW-0256">Endoplasmic reticulum</keyword>
<evidence type="ECO:0000256" key="12">
    <source>
        <dbReference type="SAM" id="Phobius"/>
    </source>
</evidence>
<evidence type="ECO:0000256" key="7">
    <source>
        <dbReference type="ARBA" id="ARBA00022824"/>
    </source>
</evidence>
<feature type="domain" description="GOLD" evidence="13">
    <location>
        <begin position="97"/>
        <end position="179"/>
    </location>
</feature>
<dbReference type="Proteomes" id="UP000694545">
    <property type="component" value="Unplaced"/>
</dbReference>
<organism evidence="14 15">
    <name type="scientific">Varanus komodoensis</name>
    <name type="common">Komodo dragon</name>
    <dbReference type="NCBI Taxonomy" id="61221"/>
    <lineage>
        <taxon>Eukaryota</taxon>
        <taxon>Metazoa</taxon>
        <taxon>Chordata</taxon>
        <taxon>Craniata</taxon>
        <taxon>Vertebrata</taxon>
        <taxon>Euteleostomi</taxon>
        <taxon>Lepidosauria</taxon>
        <taxon>Squamata</taxon>
        <taxon>Bifurcata</taxon>
        <taxon>Unidentata</taxon>
        <taxon>Episquamata</taxon>
        <taxon>Toxicofera</taxon>
        <taxon>Anguimorpha</taxon>
        <taxon>Paleoanguimorpha</taxon>
        <taxon>Varanoidea</taxon>
        <taxon>Varanidae</taxon>
        <taxon>Varanus</taxon>
    </lineage>
</organism>
<feature type="compositionally biased region" description="Pro residues" evidence="11">
    <location>
        <begin position="37"/>
        <end position="60"/>
    </location>
</feature>
<feature type="region of interest" description="Disordered" evidence="11">
    <location>
        <begin position="1"/>
        <end position="62"/>
    </location>
</feature>
<dbReference type="SUPFAM" id="SSF101447">
    <property type="entry name" value="Formin homology 2 domain (FH2 domain)"/>
    <property type="match status" value="1"/>
</dbReference>
<reference evidence="14" key="2">
    <citation type="submission" date="2025-09" db="UniProtKB">
        <authorList>
            <consortium name="Ensembl"/>
        </authorList>
    </citation>
    <scope>IDENTIFICATION</scope>
</reference>
<evidence type="ECO:0000256" key="9">
    <source>
        <dbReference type="ARBA" id="ARBA00023136"/>
    </source>
</evidence>
<dbReference type="SUPFAM" id="SSF101576">
    <property type="entry name" value="Supernatant protein factor (SPF), C-terminal domain"/>
    <property type="match status" value="1"/>
</dbReference>
<comment type="similarity">
    <text evidence="4 10">Belongs to the EMP24/GP25L family.</text>
</comment>
<sequence>MSEGPVPRKGRCAGPEAPLRRRLFALPPGSRSRSREPPPPPPPPPPSPPRPASPARPPPSFSAAAAAMSPVRALLALLAALSAPAAGYFVSIDAHAEECFLERVPSGTKMGLIFEVAEGGFLDIDVEITGPDNKGIHKGDRESSGKYTFAAHMDGTYKFCFSNRMSTMTPKIVMFTIDIGEAPKGQDMETEGGGDTWDAHQNKLEEMINELAVAMTAVKHEQEYMEVRERIHRAINENTNSRVVLWSFFEALVLVAMTLGQIYYLKRFFEVRRVV</sequence>
<evidence type="ECO:0000256" key="8">
    <source>
        <dbReference type="ARBA" id="ARBA00022989"/>
    </source>
</evidence>
<dbReference type="InterPro" id="IPR015720">
    <property type="entry name" value="Emp24-like"/>
</dbReference>
<keyword evidence="6" id="KW-0732">Signal</keyword>
<evidence type="ECO:0000313" key="14">
    <source>
        <dbReference type="Ensembl" id="ENSVKKP00000019914.1"/>
    </source>
</evidence>
<evidence type="ECO:0000256" key="3">
    <source>
        <dbReference type="ARBA" id="ARBA00004619"/>
    </source>
</evidence>
<evidence type="ECO:0000256" key="2">
    <source>
        <dbReference type="ARBA" id="ARBA00004151"/>
    </source>
</evidence>
<protein>
    <submittedName>
        <fullName evidence="14">Transmembrane p24 trafficking protein 2</fullName>
    </submittedName>
</protein>